<dbReference type="PANTHER" id="PTHR43775">
    <property type="entry name" value="FATTY ACID SYNTHASE"/>
    <property type="match status" value="1"/>
</dbReference>
<dbReference type="SMART" id="SM00825">
    <property type="entry name" value="PKS_KS"/>
    <property type="match status" value="1"/>
</dbReference>
<dbReference type="PROSITE" id="PS50075">
    <property type="entry name" value="CARRIER"/>
    <property type="match status" value="2"/>
</dbReference>
<evidence type="ECO:0000256" key="5">
    <source>
        <dbReference type="ARBA" id="ARBA00022553"/>
    </source>
</evidence>
<dbReference type="Pfam" id="PF22621">
    <property type="entry name" value="CurL-like_PKS_C"/>
    <property type="match status" value="1"/>
</dbReference>
<dbReference type="FunFam" id="3.40.47.10:FF:000042">
    <property type="entry name" value="Polyketide synthase Pks13"/>
    <property type="match status" value="1"/>
</dbReference>
<dbReference type="SUPFAM" id="SSF53901">
    <property type="entry name" value="Thiolase-like"/>
    <property type="match status" value="1"/>
</dbReference>
<dbReference type="InterPro" id="IPR025110">
    <property type="entry name" value="AMP-bd_C"/>
</dbReference>
<dbReference type="PROSITE" id="PS00012">
    <property type="entry name" value="PHOSPHOPANTETHEINE"/>
    <property type="match status" value="1"/>
</dbReference>
<evidence type="ECO:0000313" key="26">
    <source>
        <dbReference type="Proteomes" id="UP000320055"/>
    </source>
</evidence>
<evidence type="ECO:0000256" key="7">
    <source>
        <dbReference type="ARBA" id="ARBA00022832"/>
    </source>
</evidence>
<dbReference type="CDD" id="cd08953">
    <property type="entry name" value="KR_2_SDR_x"/>
    <property type="match status" value="1"/>
</dbReference>
<dbReference type="Pfam" id="PF00550">
    <property type="entry name" value="PP-binding"/>
    <property type="match status" value="2"/>
</dbReference>
<evidence type="ECO:0000256" key="13">
    <source>
        <dbReference type="ARBA" id="ARBA00050973"/>
    </source>
</evidence>
<dbReference type="PANTHER" id="PTHR43775:SF51">
    <property type="entry name" value="INACTIVE PHENOLPHTHIOCEROL SYNTHESIS POLYKETIDE SYNTHASE TYPE I PKS1-RELATED"/>
    <property type="match status" value="1"/>
</dbReference>
<dbReference type="InterPro" id="IPR036736">
    <property type="entry name" value="ACP-like_sf"/>
</dbReference>
<dbReference type="RefSeq" id="WP_144863258.1">
    <property type="nucleotide sequence ID" value="NZ_LR213769.1"/>
</dbReference>
<evidence type="ECO:0000256" key="9">
    <source>
        <dbReference type="ARBA" id="ARBA00023002"/>
    </source>
</evidence>
<dbReference type="InterPro" id="IPR023213">
    <property type="entry name" value="CAT-like_dom_sf"/>
</dbReference>
<dbReference type="InterPro" id="IPR020845">
    <property type="entry name" value="AMP-binding_CS"/>
</dbReference>
<dbReference type="SUPFAM" id="SSF52777">
    <property type="entry name" value="CoA-dependent acyltransferases"/>
    <property type="match status" value="2"/>
</dbReference>
<evidence type="ECO:0000313" key="25">
    <source>
        <dbReference type="EMBL" id="VEP16804.1"/>
    </source>
</evidence>
<dbReference type="GO" id="GO:0016491">
    <property type="term" value="F:oxidoreductase activity"/>
    <property type="evidence" value="ECO:0007669"/>
    <property type="project" value="UniProtKB-KW"/>
</dbReference>
<dbReference type="InterPro" id="IPR010071">
    <property type="entry name" value="AA_adenyl_dom"/>
</dbReference>
<evidence type="ECO:0000259" key="24">
    <source>
        <dbReference type="PROSITE" id="PS52004"/>
    </source>
</evidence>
<dbReference type="SUPFAM" id="SSF51735">
    <property type="entry name" value="NAD(P)-binding Rossmann-fold domains"/>
    <property type="match status" value="2"/>
</dbReference>
<dbReference type="Pfam" id="PF00501">
    <property type="entry name" value="AMP-binding"/>
    <property type="match status" value="1"/>
</dbReference>
<dbReference type="PROSITE" id="PS00455">
    <property type="entry name" value="AMP_BINDING"/>
    <property type="match status" value="1"/>
</dbReference>
<keyword evidence="9" id="KW-0560">Oxidoreductase</keyword>
<dbReference type="Gene3D" id="2.30.38.10">
    <property type="entry name" value="Luciferase, Domain 3"/>
    <property type="match status" value="1"/>
</dbReference>
<dbReference type="CDD" id="cd19543">
    <property type="entry name" value="DCL_NRPS"/>
    <property type="match status" value="1"/>
</dbReference>
<keyword evidence="10" id="KW-0443">Lipid metabolism</keyword>
<keyword evidence="6" id="KW-0808">Transferase</keyword>
<dbReference type="Gene3D" id="3.30.300.30">
    <property type="match status" value="1"/>
</dbReference>
<dbReference type="Pfam" id="PF13193">
    <property type="entry name" value="AMP-binding_C"/>
    <property type="match status" value="1"/>
</dbReference>
<dbReference type="InterPro" id="IPR000873">
    <property type="entry name" value="AMP-dep_synth/lig_dom"/>
</dbReference>
<dbReference type="InterPro" id="IPR036291">
    <property type="entry name" value="NAD(P)-bd_dom_sf"/>
</dbReference>
<evidence type="ECO:0000256" key="22">
    <source>
        <dbReference type="ARBA" id="ARBA00084020"/>
    </source>
</evidence>
<dbReference type="InterPro" id="IPR001227">
    <property type="entry name" value="Ac_transferase_dom_sf"/>
</dbReference>
<feature type="domain" description="Carrier" evidence="23">
    <location>
        <begin position="2520"/>
        <end position="2595"/>
    </location>
</feature>
<dbReference type="InterPro" id="IPR014030">
    <property type="entry name" value="Ketoacyl_synth_N"/>
</dbReference>
<evidence type="ECO:0000256" key="6">
    <source>
        <dbReference type="ARBA" id="ARBA00022679"/>
    </source>
</evidence>
<comment type="similarity">
    <text evidence="3">Belongs to the ATP-dependent AMP-binding enzyme family.</text>
</comment>
<dbReference type="InterPro" id="IPR020806">
    <property type="entry name" value="PKS_PP-bd"/>
</dbReference>
<dbReference type="Pfam" id="PF08659">
    <property type="entry name" value="KR"/>
    <property type="match status" value="1"/>
</dbReference>
<dbReference type="Proteomes" id="UP000320055">
    <property type="component" value="Unassembled WGS sequence"/>
</dbReference>
<dbReference type="GO" id="GO:0044550">
    <property type="term" value="P:secondary metabolite biosynthetic process"/>
    <property type="evidence" value="ECO:0007669"/>
    <property type="project" value="UniProtKB-ARBA"/>
</dbReference>
<dbReference type="EC" id="2.3.1.292" evidence="18"/>
<dbReference type="InterPro" id="IPR014043">
    <property type="entry name" value="Acyl_transferase_dom"/>
</dbReference>
<comment type="cofactor">
    <cofactor evidence="1">
        <name>NADP(+)</name>
        <dbReference type="ChEBI" id="CHEBI:58349"/>
    </cofactor>
</comment>
<dbReference type="GO" id="GO:0034081">
    <property type="term" value="C:polyketide synthase complex"/>
    <property type="evidence" value="ECO:0007669"/>
    <property type="project" value="UniProtKB-ARBA"/>
</dbReference>
<comment type="catalytic activity">
    <reaction evidence="15">
        <text>docosanoyl-[(phenol)carboxyphthiodiolenone synthase] + 2 (S)-methylmalonyl-CoA + 3 malonyl-CoA + 5 NADPH + 10 H(+) = C34-carboxyphthiodiolenone-[(phenol)carboxyphthiodiolenone synthase] + 5 CO2 + 5 NADP(+) + 5 CoA + 2 H2O</text>
        <dbReference type="Rhea" id="RHEA:57752"/>
        <dbReference type="Rhea" id="RHEA-COMP:14987"/>
        <dbReference type="Rhea" id="RHEA-COMP:14988"/>
        <dbReference type="ChEBI" id="CHEBI:15377"/>
        <dbReference type="ChEBI" id="CHEBI:15378"/>
        <dbReference type="ChEBI" id="CHEBI:16526"/>
        <dbReference type="ChEBI" id="CHEBI:57287"/>
        <dbReference type="ChEBI" id="CHEBI:57327"/>
        <dbReference type="ChEBI" id="CHEBI:57384"/>
        <dbReference type="ChEBI" id="CHEBI:57783"/>
        <dbReference type="ChEBI" id="CHEBI:58349"/>
        <dbReference type="ChEBI" id="CHEBI:142237"/>
        <dbReference type="ChEBI" id="CHEBI:142238"/>
        <dbReference type="EC" id="2.3.1.292"/>
    </reaction>
</comment>
<dbReference type="Pfam" id="PF00109">
    <property type="entry name" value="ketoacyl-synt"/>
    <property type="match status" value="1"/>
</dbReference>
<dbReference type="InterPro" id="IPR014031">
    <property type="entry name" value="Ketoacyl_synth_C"/>
</dbReference>
<dbReference type="InterPro" id="IPR001242">
    <property type="entry name" value="Condensation_dom"/>
</dbReference>
<dbReference type="SUPFAM" id="SSF55048">
    <property type="entry name" value="Probable ACP-binding domain of malonyl-CoA ACP transacylase"/>
    <property type="match status" value="1"/>
</dbReference>
<feature type="domain" description="Carrier" evidence="23">
    <location>
        <begin position="987"/>
        <end position="1062"/>
    </location>
</feature>
<dbReference type="Pfam" id="PF00668">
    <property type="entry name" value="Condensation"/>
    <property type="match status" value="1"/>
</dbReference>
<dbReference type="InterPro" id="IPR016039">
    <property type="entry name" value="Thiolase-like"/>
</dbReference>
<dbReference type="FunFam" id="3.40.50.12780:FF:000012">
    <property type="entry name" value="Non-ribosomal peptide synthetase"/>
    <property type="match status" value="1"/>
</dbReference>
<dbReference type="Gene3D" id="3.30.559.30">
    <property type="entry name" value="Nonribosomal peptide synthetase, condensation domain"/>
    <property type="match status" value="1"/>
</dbReference>
<dbReference type="Gene3D" id="3.30.70.3290">
    <property type="match status" value="1"/>
</dbReference>
<dbReference type="GO" id="GO:0031177">
    <property type="term" value="F:phosphopantetheine binding"/>
    <property type="evidence" value="ECO:0007669"/>
    <property type="project" value="InterPro"/>
</dbReference>
<keyword evidence="26" id="KW-1185">Reference proteome</keyword>
<accession>A0A563VZC2</accession>
<dbReference type="Gene3D" id="3.40.50.980">
    <property type="match status" value="2"/>
</dbReference>
<dbReference type="InterPro" id="IPR045851">
    <property type="entry name" value="AMP-bd_C_sf"/>
</dbReference>
<evidence type="ECO:0000256" key="20">
    <source>
        <dbReference type="ARBA" id="ARBA00075053"/>
    </source>
</evidence>
<dbReference type="Gene3D" id="1.10.1200.10">
    <property type="entry name" value="ACP-like"/>
    <property type="match status" value="2"/>
</dbReference>
<dbReference type="SMART" id="SM00823">
    <property type="entry name" value="PKS_PP"/>
    <property type="match status" value="2"/>
</dbReference>
<dbReference type="Pfam" id="PF02801">
    <property type="entry name" value="Ketoacyl-synt_C"/>
    <property type="match status" value="1"/>
</dbReference>
<dbReference type="GO" id="GO:0006633">
    <property type="term" value="P:fatty acid biosynthetic process"/>
    <property type="evidence" value="ECO:0007669"/>
    <property type="project" value="TreeGrafter"/>
</dbReference>
<dbReference type="Gene3D" id="3.30.70.250">
    <property type="entry name" value="Malonyl-CoA ACP transacylase, ACP-binding"/>
    <property type="match status" value="1"/>
</dbReference>
<evidence type="ECO:0000256" key="17">
    <source>
        <dbReference type="ARBA" id="ARBA00058455"/>
    </source>
</evidence>
<dbReference type="SMART" id="SM00822">
    <property type="entry name" value="PKS_KR"/>
    <property type="match status" value="1"/>
</dbReference>
<dbReference type="InterPro" id="IPR006162">
    <property type="entry name" value="Ppantetheine_attach_site"/>
</dbReference>
<dbReference type="CDD" id="cd12116">
    <property type="entry name" value="A_NRPS_Ta1_like"/>
    <property type="match status" value="1"/>
</dbReference>
<comment type="function">
    <text evidence="17">Part of the PpsABCDE complex involved in the biosynthesis of the lipid core common to phthiocerols and phenolphthiocerols by successive additions of malonyl-CoA or methylmalonyl-CoA extender units. PpsA can accept as substrate the activated forms of either icosanoyl (C20), docosanoyl (C22) or lignoceroyl (C24) groups from FadD26, or a (4-hydroxyphenyl)-C17 or (4-hydroxyphenyl)-C19 fatty acyl from FadD29. PpsA initiates the biosynthesis and extends its substrate using a malonyl-CoA extender unit. The PpsB and PpsC proteins add the second and third malonyl-CoA extender units. PpsD adds an (R)-methylmalonyl unit and PpsE adds a second (R)-methylmalonyl unit. The incorporation of the methylmalonyl units results in formation of two branched methyl groups in the elongated product.</text>
</comment>
<evidence type="ECO:0000256" key="8">
    <source>
        <dbReference type="ARBA" id="ARBA00022857"/>
    </source>
</evidence>
<gene>
    <name evidence="25" type="ORF">H1P_50009</name>
</gene>
<evidence type="ECO:0000256" key="21">
    <source>
        <dbReference type="ARBA" id="ARBA00078169"/>
    </source>
</evidence>
<dbReference type="SUPFAM" id="SSF47336">
    <property type="entry name" value="ACP-like"/>
    <property type="match status" value="2"/>
</dbReference>
<dbReference type="FunFam" id="3.40.50.980:FF:000001">
    <property type="entry name" value="Non-ribosomal peptide synthetase"/>
    <property type="match status" value="1"/>
</dbReference>
<dbReference type="FunFam" id="1.10.1200.10:FF:000005">
    <property type="entry name" value="Nonribosomal peptide synthetase 1"/>
    <property type="match status" value="1"/>
</dbReference>
<sequence length="2616" mass="294242">MKNVEDIYELSPMQQGMLFHTLSASESGVYFEQPNFTIHGSLDTSAFKQAWQKIVDRHPVLRTCFYWEELDKAVQVVHKQVDLPWVEKDWRDLNPTKQQQQLQSFLQQDRQQGFELARPPLIRFTLIRLTEDTYQFVWSFHHILLDGWSMHSLFKEMLILYEPLKQGEQLSLPRPRPRPYRDYIAWLQQQDLAAAKQFWQERLQGFYAPTPLVVDEEIEQPDCVQKNACQEYHFQLSTEITTALKSLVKQYRLTLNTLVQGTWALLLSRYSGEADVVFGTTISGRSTAELPGVESMIGILINTLPLRVEVNPEMKLLPWLENIQMQQIEQRDYAYTPLFELQQWSDVPGGISLFNSILVFENYPVDELARLKQNSTIEIGKVRNFEQSNYPLMLLVMPEQELSLVMTYDSSRFRAETISRMMGHLQTLLEAMVANPQQSLGKLPLITSAEQEQLLQEWNNTQRDYPHNQSIHQIFEAQVAKTPNAVAVKFENQELTYKELNERANQLAHYLQNLGVKPDTLVGICVDRSLKMLIGLLGILKAGGAYVPLDPTYPTERLAYMLDDSNVSILLTQEKLKASLPENQAQLICIDTNWDLIAQESTTNPITEIHTNDLAYVIYTSGSTGKPKGVLIEHRGLINFLTSMKNQPELTQTDRLVAVTTISFDIAALELYLPLIVGAEVIIASREVANNAQQLWSTIIDNQATVMQATPATWRLLLSAGWQYEQPFKILCGGEALSTELAKELLATGSSIWNLYGPTETTIWSAVKQIESSDSIVIGHPLANTQMYILDRQLQPVPIGVPGELYIGGDGLARGYLNRDDLTNERFITNPFSINNEQLTVNSITSSISYSLLYKTGDLAKYLLPDGNIEVLGRIDNQVKIRGFRLELGEIESTLAQHPDLKQSVVIAREDVPGDKRLVAYVIAQQNKTVTNEEMRSFLQGTLPRYMIPSVFVTLEQMPLTPNGKIDRRALPKPEGNFYTSSDTHVVPQNQVEAKIAKIWQNILQLDKVGIYDNFFDLGGHSLLVPQVWNKLTEIFDTEISMVDMFAYPTIHTLAQYLTNSSQPELSTQPNQKLDRGINQRELTESKSLRNLDIAIIGMSCRFPGADTPEQFWQNLRDGVESISFFEDEELLAEEIESNLLENPNYIKAGGFLKDIDKFDAFFFDINSREAEITDPQHRIFLECASEALEKAGYNTFQEDHNKIALYAGVGMNTYYVNNVVPQLNKAELASEYQAFIGNDKDFLPTRVSYKLNLKGASLNVNTACSSSLVSVHLACQSLLSGECDMAMAGGVSIHLPQKTGYMYQEGMIMSNDGHCRSFDANAHGTVVGSGAGIVVLKRLADAVANGDNIEAVIKGSAINNDGAMKIGYTAPSIDGQAAVIAQAMVSAKIEPETISYLEAHGTATKLGDPIEIAALTKAFRRGERPFAPTKEQYCAIGSVKSNFGHLDAAAGVAGLIKTVLALKHKQIPSSLHFEQPNPKIDFASSPFFVNTKLTDWETENIPRRAGVSSFGIGGTNAHVVVEEAIPPLIRWEKQQRRKYKLLLLSAKTATALDTATQNFANHLENNPEINLADVTYTLQVGRRTFDYRRMVVCDSVASGIEALKNLTPQQVFTKRQELQERSVVFMFSGQGSQYVNMGRELYENEPVFRENCDRCFDNLQPYLDIPLSEIIFQSQRINNQPSTINKTQYAQPAIFIIEYALAQLWMSWGIKPTSMLGHSIGEYVAACLSGVFSLEDALAIVAERAKLMQQMPKGAMVAVSLSESAIQPLLNSNLVVSVINTPTACVVSGTIAAVEELESKLTAENTDYRRLHTSHAFHSFMMQPMAEALTKLIGKFELHPPQIPYLSNVTGTWITAEQATNPNYWTNHLTQKVCFSENLEKVLANPQEILLEIGAGKTLKTLATRHPNRNSEQVILSTLRHPQDEQSDNSFLMKSLGKLWLAGAKIDWNGFYKEENRYRLPLPTYPFERQRYWLKPKTQKNLQSVSGTSLEKKSDLADWFYLPSWKRSIASDRPVVTITVSDCWLVFMNESNLGTELFTKLKQNNQKVISVRVSSNFQQLDNSNYSLNPSQPQDYDALVEQLRNQNQMLSKILYFWSVTPTDNNQTSQQTLEEAQEQGFYSLLYLAQALSQQNWTEKLDIFTISNKMQAVTGIEAINPAKATILAACNVIPQEYSNISCRSIDLEINRDRTTPKLIQQIWQEIISQSEDKIVAYRGANRWVQTYEQVQLKSSPTNSSGLKQEGVYLITGGLGGVGLVIAEYLAQSVRANLVLTSRSIFPPKQEWTQWLEKYSESHPTSRKIRKLQQLESLGSKVLIISADVANLEQMEQAFALAERKFGTINGVFHGAGILNSDTFQSIADTSKVHCQQQFQPKINGLLVLEQVLKEKNLDFCLLLSSISSVLGGLGYLAYSAGNLFMDSFTQYHNQTDSIPWITVNWDSWQVNQTKESDSTELAISPTEGMQVLSRILARQDLTQIVVSTADLSARLNQWVNREASIEKSATDLSLYSRPNLPNVYVAPRNKIEQTLANIWQEFLGIESVGIYDDFFELGGDSLIITRLISRLRQEFQVELSFHSLFTETTIAGIAENIVTLRSLAQTKENQAVSDEDLVEGEI</sequence>
<dbReference type="GO" id="GO:0043041">
    <property type="term" value="P:amino acid activation for nonribosomal peptide biosynthetic process"/>
    <property type="evidence" value="ECO:0007669"/>
    <property type="project" value="UniProtKB-ARBA"/>
</dbReference>
<evidence type="ECO:0000259" key="23">
    <source>
        <dbReference type="PROSITE" id="PS50075"/>
    </source>
</evidence>
<protein>
    <recommendedName>
        <fullName evidence="19">Phenolphthiocerol/phthiocerol polyketide synthase subunit E</fullName>
        <ecNumber evidence="18">2.3.1.292</ecNumber>
    </recommendedName>
    <alternativeName>
        <fullName evidence="21">(Phenol)carboxyphthiodiolenone synthase subunit E</fullName>
    </alternativeName>
    <alternativeName>
        <fullName evidence="22">Beta-ketoacyl-acyl-carrier-protein synthase I</fullName>
    </alternativeName>
    <alternativeName>
        <fullName evidence="20">Phthiocerol synthesis polyketide synthase type I PpsE</fullName>
    </alternativeName>
</protein>
<keyword evidence="4" id="KW-0596">Phosphopantetheine</keyword>
<keyword evidence="7" id="KW-0276">Fatty acid metabolism</keyword>
<evidence type="ECO:0000256" key="3">
    <source>
        <dbReference type="ARBA" id="ARBA00006432"/>
    </source>
</evidence>
<comment type="cofactor">
    <cofactor evidence="2">
        <name>pantetheine 4'-phosphate</name>
        <dbReference type="ChEBI" id="CHEBI:47942"/>
    </cofactor>
</comment>
<evidence type="ECO:0000256" key="4">
    <source>
        <dbReference type="ARBA" id="ARBA00022450"/>
    </source>
</evidence>
<keyword evidence="11" id="KW-0511">Multifunctional enzyme</keyword>
<evidence type="ECO:0000256" key="15">
    <source>
        <dbReference type="ARBA" id="ARBA00052119"/>
    </source>
</evidence>
<evidence type="ECO:0000256" key="11">
    <source>
        <dbReference type="ARBA" id="ARBA00023268"/>
    </source>
</evidence>
<dbReference type="GO" id="GO:0004312">
    <property type="term" value="F:fatty acid synthase activity"/>
    <property type="evidence" value="ECO:0007669"/>
    <property type="project" value="TreeGrafter"/>
</dbReference>
<dbReference type="SUPFAM" id="SSF56801">
    <property type="entry name" value="Acetyl-CoA synthetase-like"/>
    <property type="match status" value="1"/>
</dbReference>
<comment type="catalytic activity">
    <reaction evidence="14">
        <text>19-(4-hydroxyphenyl)nonadecanoyl-[(phenol)carboxyphthiodiolenone synthase] + 2 (S)-methylmalonyl-CoA + 3 malonyl-CoA + 5 NADPH + 10 H(+) = C37-(phenol)carboxyphthiodiolenone-[(phenol)carboxyphthiodiolenone synthase] + 5 CO2 + 5 NADP(+) + 5 CoA + 2 H2O</text>
        <dbReference type="Rhea" id="RHEA:57760"/>
        <dbReference type="Rhea" id="RHEA-COMP:14273"/>
        <dbReference type="Rhea" id="RHEA-COMP:14990"/>
        <dbReference type="ChEBI" id="CHEBI:15377"/>
        <dbReference type="ChEBI" id="CHEBI:15378"/>
        <dbReference type="ChEBI" id="CHEBI:16526"/>
        <dbReference type="ChEBI" id="CHEBI:57287"/>
        <dbReference type="ChEBI" id="CHEBI:57327"/>
        <dbReference type="ChEBI" id="CHEBI:57384"/>
        <dbReference type="ChEBI" id="CHEBI:57783"/>
        <dbReference type="ChEBI" id="CHEBI:58349"/>
        <dbReference type="ChEBI" id="CHEBI:133301"/>
        <dbReference type="ChEBI" id="CHEBI:142260"/>
        <dbReference type="EC" id="2.3.1.292"/>
    </reaction>
</comment>
<evidence type="ECO:0000256" key="18">
    <source>
        <dbReference type="ARBA" id="ARBA00066974"/>
    </source>
</evidence>
<organism evidence="25 26">
    <name type="scientific">Hyella patelloides LEGE 07179</name>
    <dbReference type="NCBI Taxonomy" id="945734"/>
    <lineage>
        <taxon>Bacteria</taxon>
        <taxon>Bacillati</taxon>
        <taxon>Cyanobacteriota</taxon>
        <taxon>Cyanophyceae</taxon>
        <taxon>Pleurocapsales</taxon>
        <taxon>Hyellaceae</taxon>
        <taxon>Hyella</taxon>
    </lineage>
</organism>
<dbReference type="InterPro" id="IPR050091">
    <property type="entry name" value="PKS_NRPS_Biosynth_Enz"/>
</dbReference>
<keyword evidence="5" id="KW-0597">Phosphoprotein</keyword>
<dbReference type="InterPro" id="IPR057326">
    <property type="entry name" value="KR_dom"/>
</dbReference>
<evidence type="ECO:0000256" key="2">
    <source>
        <dbReference type="ARBA" id="ARBA00001957"/>
    </source>
</evidence>
<dbReference type="Gene3D" id="3.40.366.10">
    <property type="entry name" value="Malonyl-Coenzyme A Acyl Carrier Protein, domain 2"/>
    <property type="match status" value="1"/>
</dbReference>
<dbReference type="Gene3D" id="3.30.559.10">
    <property type="entry name" value="Chloramphenicol acetyltransferase-like domain"/>
    <property type="match status" value="1"/>
</dbReference>
<dbReference type="InterPro" id="IPR049490">
    <property type="entry name" value="C883_1060-like_KR_N"/>
</dbReference>
<evidence type="ECO:0000256" key="10">
    <source>
        <dbReference type="ARBA" id="ARBA00023098"/>
    </source>
</evidence>
<dbReference type="FunFam" id="3.30.559.10:FF:000012">
    <property type="entry name" value="Non-ribosomal peptide synthetase"/>
    <property type="match status" value="1"/>
</dbReference>
<evidence type="ECO:0000256" key="19">
    <source>
        <dbReference type="ARBA" id="ARBA00073623"/>
    </source>
</evidence>
<comment type="catalytic activity">
    <reaction evidence="13">
        <text>17-(4-hydroxyphenyl)heptadecanoyl-[(phenol)carboxyphthiodiolenone synthase] + 2 (S)-methylmalonyl-CoA + 3 malonyl-CoA + 5 NADPH + 10 H(+) = C35-(phenol)carboxyphthiodiolenone-[(phenol)carboxyphthiodiolenone synthase] + 5 CO2 + 5 NADP(+) + 5 CoA + 2 H2O</text>
        <dbReference type="Rhea" id="RHEA:57756"/>
        <dbReference type="Rhea" id="RHEA-COMP:14272"/>
        <dbReference type="Rhea" id="RHEA-COMP:14989"/>
        <dbReference type="ChEBI" id="CHEBI:15377"/>
        <dbReference type="ChEBI" id="CHEBI:15378"/>
        <dbReference type="ChEBI" id="CHEBI:16526"/>
        <dbReference type="ChEBI" id="CHEBI:57287"/>
        <dbReference type="ChEBI" id="CHEBI:57327"/>
        <dbReference type="ChEBI" id="CHEBI:57384"/>
        <dbReference type="ChEBI" id="CHEBI:57783"/>
        <dbReference type="ChEBI" id="CHEBI:58349"/>
        <dbReference type="ChEBI" id="CHEBI:133300"/>
        <dbReference type="ChEBI" id="CHEBI:142259"/>
        <dbReference type="EC" id="2.3.1.292"/>
    </reaction>
</comment>
<dbReference type="InterPro" id="IPR016036">
    <property type="entry name" value="Malonyl_transacylase_ACP-bd"/>
</dbReference>
<dbReference type="Pfam" id="PF00698">
    <property type="entry name" value="Acyl_transf_1"/>
    <property type="match status" value="1"/>
</dbReference>
<keyword evidence="8" id="KW-0521">NADP</keyword>
<dbReference type="InterPro" id="IPR013968">
    <property type="entry name" value="PKS_KR"/>
</dbReference>
<dbReference type="NCBIfam" id="TIGR01733">
    <property type="entry name" value="AA-adenyl-dom"/>
    <property type="match status" value="1"/>
</dbReference>
<name>A0A563VZC2_9CYAN</name>
<dbReference type="Pfam" id="PF21394">
    <property type="entry name" value="Beta-ketacyl_N"/>
    <property type="match status" value="1"/>
</dbReference>
<dbReference type="Gene3D" id="3.40.50.720">
    <property type="entry name" value="NAD(P)-binding Rossmann-like Domain"/>
    <property type="match status" value="1"/>
</dbReference>
<dbReference type="SUPFAM" id="SSF52151">
    <property type="entry name" value="FabD/lysophospholipase-like"/>
    <property type="match status" value="1"/>
</dbReference>
<evidence type="ECO:0000256" key="12">
    <source>
        <dbReference type="ARBA" id="ARBA00029443"/>
    </source>
</evidence>
<dbReference type="OrthoDB" id="499075at2"/>
<comment type="similarity">
    <text evidence="12">In the C-terminal section; belongs to the NRP synthetase family.</text>
</comment>
<evidence type="ECO:0000256" key="1">
    <source>
        <dbReference type="ARBA" id="ARBA00001937"/>
    </source>
</evidence>
<comment type="catalytic activity">
    <reaction evidence="16">
        <text>icosanoyl-[(phenol)carboxyphthiodiolenone synthase] + 2 (S)-methylmalonyl-CoA + 3 malonyl-CoA + 5 NADPH + 10 H(+) = C32-carboxyphthiodiolenone-[(phenol)carboxyphthiodiolenone synthase] + 5 CO2 + 5 NADP(+) + 5 CoA + 2 H2O</text>
        <dbReference type="Rhea" id="RHEA:57748"/>
        <dbReference type="Rhea" id="RHEA-COMP:14985"/>
        <dbReference type="Rhea" id="RHEA-COMP:14986"/>
        <dbReference type="ChEBI" id="CHEBI:15377"/>
        <dbReference type="ChEBI" id="CHEBI:15378"/>
        <dbReference type="ChEBI" id="CHEBI:16526"/>
        <dbReference type="ChEBI" id="CHEBI:57287"/>
        <dbReference type="ChEBI" id="CHEBI:57327"/>
        <dbReference type="ChEBI" id="CHEBI:57384"/>
        <dbReference type="ChEBI" id="CHEBI:57783"/>
        <dbReference type="ChEBI" id="CHEBI:58349"/>
        <dbReference type="ChEBI" id="CHEBI:87848"/>
        <dbReference type="ChEBI" id="CHEBI:142236"/>
        <dbReference type="EC" id="2.3.1.292"/>
    </reaction>
</comment>
<dbReference type="FunFam" id="3.30.300.30:FF:000010">
    <property type="entry name" value="Enterobactin synthetase component F"/>
    <property type="match status" value="1"/>
</dbReference>
<feature type="domain" description="Ketosynthase family 3 (KS3)" evidence="24">
    <location>
        <begin position="1091"/>
        <end position="1524"/>
    </location>
</feature>
<proteinExistence type="inferred from homology"/>
<dbReference type="InterPro" id="IPR009081">
    <property type="entry name" value="PP-bd_ACP"/>
</dbReference>
<dbReference type="CDD" id="cd00833">
    <property type="entry name" value="PKS"/>
    <property type="match status" value="1"/>
</dbReference>
<dbReference type="InterPro" id="IPR020841">
    <property type="entry name" value="PKS_Beta-ketoAc_synthase_dom"/>
</dbReference>
<evidence type="ECO:0000256" key="14">
    <source>
        <dbReference type="ARBA" id="ARBA00051971"/>
    </source>
</evidence>
<reference evidence="25 26" key="1">
    <citation type="submission" date="2019-01" db="EMBL/GenBank/DDBJ databases">
        <authorList>
            <person name="Brito A."/>
        </authorList>
    </citation>
    <scope>NUCLEOTIDE SEQUENCE [LARGE SCALE GENOMIC DNA]</scope>
    <source>
        <strain evidence="25">1</strain>
    </source>
</reference>
<dbReference type="PROSITE" id="PS52004">
    <property type="entry name" value="KS3_2"/>
    <property type="match status" value="1"/>
</dbReference>
<dbReference type="SMART" id="SM00827">
    <property type="entry name" value="PKS_AT"/>
    <property type="match status" value="1"/>
</dbReference>
<dbReference type="Gene3D" id="3.40.47.10">
    <property type="match status" value="1"/>
</dbReference>
<dbReference type="InterPro" id="IPR016035">
    <property type="entry name" value="Acyl_Trfase/lysoPLipase"/>
</dbReference>
<dbReference type="EMBL" id="CAACVJ010000445">
    <property type="protein sequence ID" value="VEP16804.1"/>
    <property type="molecule type" value="Genomic_DNA"/>
</dbReference>
<evidence type="ECO:0000256" key="16">
    <source>
        <dbReference type="ARBA" id="ARBA00052745"/>
    </source>
</evidence>